<organism evidence="2 3">
    <name type="scientific">Actinophytocola oryzae</name>
    <dbReference type="NCBI Taxonomy" id="502181"/>
    <lineage>
        <taxon>Bacteria</taxon>
        <taxon>Bacillati</taxon>
        <taxon>Actinomycetota</taxon>
        <taxon>Actinomycetes</taxon>
        <taxon>Pseudonocardiales</taxon>
        <taxon>Pseudonocardiaceae</taxon>
    </lineage>
</organism>
<proteinExistence type="inferred from homology"/>
<dbReference type="EMBL" id="SOCP01000001">
    <property type="protein sequence ID" value="TDV57726.1"/>
    <property type="molecule type" value="Genomic_DNA"/>
</dbReference>
<dbReference type="InterPro" id="IPR004323">
    <property type="entry name" value="Ion_tolerance_CutA"/>
</dbReference>
<evidence type="ECO:0000313" key="2">
    <source>
        <dbReference type="EMBL" id="TDV57726.1"/>
    </source>
</evidence>
<dbReference type="AlphaFoldDB" id="A0A4R7W4U0"/>
<comment type="caution">
    <text evidence="2">The sequence shown here is derived from an EMBL/GenBank/DDBJ whole genome shotgun (WGS) entry which is preliminary data.</text>
</comment>
<dbReference type="InterPro" id="IPR015867">
    <property type="entry name" value="N-reg_PII/ATP_PRibTrfase_C"/>
</dbReference>
<protein>
    <submittedName>
        <fullName evidence="2">Uncharacterized protein involved in tolerance to divalent cations</fullName>
    </submittedName>
</protein>
<evidence type="ECO:0000313" key="3">
    <source>
        <dbReference type="Proteomes" id="UP000294927"/>
    </source>
</evidence>
<keyword evidence="3" id="KW-1185">Reference proteome</keyword>
<dbReference type="Gene3D" id="3.30.70.120">
    <property type="match status" value="1"/>
</dbReference>
<sequence length="120" mass="13120">MRGGPSPRGWGRTAKIVTSITGMDYAHVVVTFTTDSKKLADTMAAEVAGTEQTCCAHIEGPIRRVHRWHGHKHATEQWRVEIEATADGSDALVEHITSHHGDEVHDLVVTDNVHHLVGEG</sequence>
<comment type="similarity">
    <text evidence="1">Belongs to the CutA family.</text>
</comment>
<dbReference type="SUPFAM" id="SSF54913">
    <property type="entry name" value="GlnB-like"/>
    <property type="match status" value="1"/>
</dbReference>
<gene>
    <name evidence="2" type="ORF">CLV71_101599</name>
</gene>
<accession>A0A4R7W4U0</accession>
<dbReference type="Proteomes" id="UP000294927">
    <property type="component" value="Unassembled WGS sequence"/>
</dbReference>
<dbReference type="Pfam" id="PF03091">
    <property type="entry name" value="CutA1"/>
    <property type="match status" value="1"/>
</dbReference>
<name>A0A4R7W4U0_9PSEU</name>
<reference evidence="2 3" key="1">
    <citation type="submission" date="2019-03" db="EMBL/GenBank/DDBJ databases">
        <title>Genomic Encyclopedia of Archaeal and Bacterial Type Strains, Phase II (KMG-II): from individual species to whole genera.</title>
        <authorList>
            <person name="Goeker M."/>
        </authorList>
    </citation>
    <scope>NUCLEOTIDE SEQUENCE [LARGE SCALE GENOMIC DNA]</scope>
    <source>
        <strain evidence="2 3">DSM 45499</strain>
    </source>
</reference>
<dbReference type="GO" id="GO:0010038">
    <property type="term" value="P:response to metal ion"/>
    <property type="evidence" value="ECO:0007669"/>
    <property type="project" value="InterPro"/>
</dbReference>
<dbReference type="InterPro" id="IPR011322">
    <property type="entry name" value="N-reg_PII-like_a/b"/>
</dbReference>
<evidence type="ECO:0000256" key="1">
    <source>
        <dbReference type="ARBA" id="ARBA00010169"/>
    </source>
</evidence>